<organism evidence="2 3">
    <name type="scientific">Pseudoalteromonas marina</name>
    <dbReference type="NCBI Taxonomy" id="267375"/>
    <lineage>
        <taxon>Bacteria</taxon>
        <taxon>Pseudomonadati</taxon>
        <taxon>Pseudomonadota</taxon>
        <taxon>Gammaproteobacteria</taxon>
        <taxon>Alteromonadales</taxon>
        <taxon>Pseudoalteromonadaceae</taxon>
        <taxon>Pseudoalteromonas</taxon>
    </lineage>
</organism>
<keyword evidence="3" id="KW-1185">Reference proteome</keyword>
<dbReference type="CDD" id="cd13400">
    <property type="entry name" value="LT_IagB-like"/>
    <property type="match status" value="1"/>
</dbReference>
<proteinExistence type="predicted"/>
<dbReference type="Pfam" id="PF01464">
    <property type="entry name" value="SLT"/>
    <property type="match status" value="1"/>
</dbReference>
<evidence type="ECO:0000313" key="3">
    <source>
        <dbReference type="Proteomes" id="UP001177212"/>
    </source>
</evidence>
<dbReference type="Gene3D" id="1.10.530.10">
    <property type="match status" value="1"/>
</dbReference>
<dbReference type="InterPro" id="IPR008258">
    <property type="entry name" value="Transglycosylase_SLT_dom_1"/>
</dbReference>
<dbReference type="InterPro" id="IPR023346">
    <property type="entry name" value="Lysozyme-like_dom_sf"/>
</dbReference>
<accession>A0ABT9FC60</accession>
<evidence type="ECO:0000259" key="1">
    <source>
        <dbReference type="Pfam" id="PF01464"/>
    </source>
</evidence>
<dbReference type="Proteomes" id="UP001177212">
    <property type="component" value="Unassembled WGS sequence"/>
</dbReference>
<protein>
    <submittedName>
        <fullName evidence="2">Lytic transglycosylase domain-containing protein</fullName>
    </submittedName>
</protein>
<evidence type="ECO:0000313" key="2">
    <source>
        <dbReference type="EMBL" id="MDP2564373.1"/>
    </source>
</evidence>
<dbReference type="SUPFAM" id="SSF53955">
    <property type="entry name" value="Lysozyme-like"/>
    <property type="match status" value="1"/>
</dbReference>
<sequence>MFELPPCLYNIAEDYQIPPTLIMAIHKTEGGKPGSVIGPNRNGSYDLGPMQINDLWLPELKEQGISREELINDACINIKVGAWILAKRYKEFDNSWIKAVKAYNAGYILSNGESYALKTFTYWLEILEKNKAQPADK</sequence>
<gene>
    <name evidence="2" type="ORF">Q8W34_06985</name>
</gene>
<reference evidence="2" key="1">
    <citation type="submission" date="2023-07" db="EMBL/GenBank/DDBJ databases">
        <title>Genome content predicts the carbon catabolic preferences of heterotrophic bacteria.</title>
        <authorList>
            <person name="Gralka M."/>
        </authorList>
    </citation>
    <scope>NUCLEOTIDE SEQUENCE</scope>
    <source>
        <strain evidence="2">4G09</strain>
    </source>
</reference>
<comment type="caution">
    <text evidence="2">The sequence shown here is derived from an EMBL/GenBank/DDBJ whole genome shotgun (WGS) entry which is preliminary data.</text>
</comment>
<dbReference type="RefSeq" id="WP_305471652.1">
    <property type="nucleotide sequence ID" value="NZ_JAUYVT010000004.1"/>
</dbReference>
<name>A0ABT9FC60_9GAMM</name>
<feature type="domain" description="Transglycosylase SLT" evidence="1">
    <location>
        <begin position="11"/>
        <end position="106"/>
    </location>
</feature>
<dbReference type="EMBL" id="JAUYVT010000004">
    <property type="protein sequence ID" value="MDP2564373.1"/>
    <property type="molecule type" value="Genomic_DNA"/>
</dbReference>